<gene>
    <name evidence="7" type="ORF">OLEA9_A052436</name>
</gene>
<evidence type="ECO:0000313" key="8">
    <source>
        <dbReference type="Proteomes" id="UP000594638"/>
    </source>
</evidence>
<dbReference type="InterPro" id="IPR018499">
    <property type="entry name" value="Tetraspanin/Peripherin"/>
</dbReference>
<sequence length="269" mass="30102">MVRVSNGIITLINVLTFVISLTAIGLSLWFGLNSHTHCHKILQKPLLFVGLALSIVSLLGLFGSCSRLSSFMWIYLIILFLLIVGLVAFTVFTIVVTNKHIGKALSEKRIGEHRLGDYSRWLQTYVINAENWDEIKNCLVDVNLCRHLTANKGEEEFFMRNLSLIQSGCCQPPAYCGFQSQNATYWIVPKTSPAVPNRDCKTWSNIQKELCFDCESCKTAVLNNIKKDWRLIAIINSIILVIVIIVYSIGCCALKSNSSSGYQKYSGPA</sequence>
<organism evidence="7 8">
    <name type="scientific">Olea europaea subsp. europaea</name>
    <dbReference type="NCBI Taxonomy" id="158383"/>
    <lineage>
        <taxon>Eukaryota</taxon>
        <taxon>Viridiplantae</taxon>
        <taxon>Streptophyta</taxon>
        <taxon>Embryophyta</taxon>
        <taxon>Tracheophyta</taxon>
        <taxon>Spermatophyta</taxon>
        <taxon>Magnoliopsida</taxon>
        <taxon>eudicotyledons</taxon>
        <taxon>Gunneridae</taxon>
        <taxon>Pentapetalae</taxon>
        <taxon>asterids</taxon>
        <taxon>lamiids</taxon>
        <taxon>Lamiales</taxon>
        <taxon>Oleaceae</taxon>
        <taxon>Oleeae</taxon>
        <taxon>Olea</taxon>
    </lineage>
</organism>
<dbReference type="GO" id="GO:0009734">
    <property type="term" value="P:auxin-activated signaling pathway"/>
    <property type="evidence" value="ECO:0007669"/>
    <property type="project" value="InterPro"/>
</dbReference>
<dbReference type="EMBL" id="CACTIH010009028">
    <property type="protein sequence ID" value="CAA3019579.1"/>
    <property type="molecule type" value="Genomic_DNA"/>
</dbReference>
<dbReference type="Pfam" id="PF00335">
    <property type="entry name" value="Tetraspanin"/>
    <property type="match status" value="1"/>
</dbReference>
<keyword evidence="5 6" id="KW-0472">Membrane</keyword>
<feature type="transmembrane region" description="Helical" evidence="6">
    <location>
        <begin position="44"/>
        <end position="62"/>
    </location>
</feature>
<reference evidence="7 8" key="1">
    <citation type="submission" date="2019-12" db="EMBL/GenBank/DDBJ databases">
        <authorList>
            <person name="Alioto T."/>
            <person name="Alioto T."/>
            <person name="Gomez Garrido J."/>
        </authorList>
    </citation>
    <scope>NUCLEOTIDE SEQUENCE [LARGE SCALE GENOMIC DNA]</scope>
</reference>
<comment type="similarity">
    <text evidence="2">Belongs to the tetraspanin (TM4SF) family.</text>
</comment>
<evidence type="ECO:0000256" key="1">
    <source>
        <dbReference type="ARBA" id="ARBA00004141"/>
    </source>
</evidence>
<dbReference type="Gramene" id="OE9A052436T1">
    <property type="protein sequence ID" value="OE9A052436C1"/>
    <property type="gene ID" value="OE9A052436"/>
</dbReference>
<dbReference type="Proteomes" id="UP000594638">
    <property type="component" value="Unassembled WGS sequence"/>
</dbReference>
<keyword evidence="8" id="KW-1185">Reference proteome</keyword>
<evidence type="ECO:0000313" key="7">
    <source>
        <dbReference type="EMBL" id="CAA3019579.1"/>
    </source>
</evidence>
<evidence type="ECO:0000256" key="5">
    <source>
        <dbReference type="ARBA" id="ARBA00023136"/>
    </source>
</evidence>
<feature type="transmembrane region" description="Helical" evidence="6">
    <location>
        <begin position="231"/>
        <end position="250"/>
    </location>
</feature>
<evidence type="ECO:0000256" key="6">
    <source>
        <dbReference type="SAM" id="Phobius"/>
    </source>
</evidence>
<accession>A0A8S0UMV5</accession>
<proteinExistence type="inferred from homology"/>
<dbReference type="OrthoDB" id="672773at2759"/>
<dbReference type="InterPro" id="IPR044991">
    <property type="entry name" value="TET_plant"/>
</dbReference>
<protein>
    <submittedName>
        <fullName evidence="7">Tetraspanin-8-like</fullName>
    </submittedName>
</protein>
<comment type="caution">
    <text evidence="7">The sequence shown here is derived from an EMBL/GenBank/DDBJ whole genome shotgun (WGS) entry which is preliminary data.</text>
</comment>
<keyword evidence="4 6" id="KW-1133">Transmembrane helix</keyword>
<feature type="transmembrane region" description="Helical" evidence="6">
    <location>
        <begin position="6"/>
        <end position="32"/>
    </location>
</feature>
<feature type="transmembrane region" description="Helical" evidence="6">
    <location>
        <begin position="74"/>
        <end position="96"/>
    </location>
</feature>
<name>A0A8S0UMV5_OLEEU</name>
<dbReference type="PANTHER" id="PTHR32191">
    <property type="entry name" value="TETRASPANIN-8-RELATED"/>
    <property type="match status" value="1"/>
</dbReference>
<evidence type="ECO:0000256" key="2">
    <source>
        <dbReference type="ARBA" id="ARBA00006840"/>
    </source>
</evidence>
<dbReference type="GO" id="GO:0016020">
    <property type="term" value="C:membrane"/>
    <property type="evidence" value="ECO:0007669"/>
    <property type="project" value="UniProtKB-SubCell"/>
</dbReference>
<evidence type="ECO:0000256" key="3">
    <source>
        <dbReference type="ARBA" id="ARBA00022692"/>
    </source>
</evidence>
<evidence type="ECO:0000256" key="4">
    <source>
        <dbReference type="ARBA" id="ARBA00022989"/>
    </source>
</evidence>
<comment type="subcellular location">
    <subcellularLocation>
        <location evidence="1">Membrane</location>
        <topology evidence="1">Multi-pass membrane protein</topology>
    </subcellularLocation>
</comment>
<dbReference type="AlphaFoldDB" id="A0A8S0UMV5"/>
<keyword evidence="3 6" id="KW-0812">Transmembrane</keyword>